<dbReference type="EMBL" id="KV418368">
    <property type="protein sequence ID" value="KZP02684.1"/>
    <property type="molecule type" value="Genomic_DNA"/>
</dbReference>
<organism evidence="3 4">
    <name type="scientific">Athelia psychrophila</name>
    <dbReference type="NCBI Taxonomy" id="1759441"/>
    <lineage>
        <taxon>Eukaryota</taxon>
        <taxon>Fungi</taxon>
        <taxon>Dikarya</taxon>
        <taxon>Basidiomycota</taxon>
        <taxon>Agaricomycotina</taxon>
        <taxon>Agaricomycetes</taxon>
        <taxon>Agaricomycetidae</taxon>
        <taxon>Atheliales</taxon>
        <taxon>Atheliaceae</taxon>
        <taxon>Athelia</taxon>
    </lineage>
</organism>
<dbReference type="Gene3D" id="3.20.20.100">
    <property type="entry name" value="NADP-dependent oxidoreductase domain"/>
    <property type="match status" value="1"/>
</dbReference>
<dbReference type="Proteomes" id="UP000076532">
    <property type="component" value="Unassembled WGS sequence"/>
</dbReference>
<accession>A0A167T8W7</accession>
<dbReference type="PANTHER" id="PTHR43625:SF40">
    <property type="entry name" value="ALDO-KETO REDUCTASE YAKC [NADP(+)]"/>
    <property type="match status" value="1"/>
</dbReference>
<reference evidence="3 4" key="1">
    <citation type="journal article" date="2016" name="Mol. Biol. Evol.">
        <title>Comparative Genomics of Early-Diverging Mushroom-Forming Fungi Provides Insights into the Origins of Lignocellulose Decay Capabilities.</title>
        <authorList>
            <person name="Nagy L.G."/>
            <person name="Riley R."/>
            <person name="Tritt A."/>
            <person name="Adam C."/>
            <person name="Daum C."/>
            <person name="Floudas D."/>
            <person name="Sun H."/>
            <person name="Yadav J.S."/>
            <person name="Pangilinan J."/>
            <person name="Larsson K.H."/>
            <person name="Matsuura K."/>
            <person name="Barry K."/>
            <person name="Labutti K."/>
            <person name="Kuo R."/>
            <person name="Ohm R.A."/>
            <person name="Bhattacharya S.S."/>
            <person name="Shirouzu T."/>
            <person name="Yoshinaga Y."/>
            <person name="Martin F.M."/>
            <person name="Grigoriev I.V."/>
            <person name="Hibbett D.S."/>
        </authorList>
    </citation>
    <scope>NUCLEOTIDE SEQUENCE [LARGE SCALE GENOMIC DNA]</scope>
    <source>
        <strain evidence="3 4">CBS 109695</strain>
    </source>
</reference>
<dbReference type="GO" id="GO:0016491">
    <property type="term" value="F:oxidoreductase activity"/>
    <property type="evidence" value="ECO:0007669"/>
    <property type="project" value="UniProtKB-KW"/>
</dbReference>
<dbReference type="Pfam" id="PF00248">
    <property type="entry name" value="Aldo_ket_red"/>
    <property type="match status" value="1"/>
</dbReference>
<dbReference type="GO" id="GO:0005737">
    <property type="term" value="C:cytoplasm"/>
    <property type="evidence" value="ECO:0007669"/>
    <property type="project" value="TreeGrafter"/>
</dbReference>
<evidence type="ECO:0000259" key="2">
    <source>
        <dbReference type="Pfam" id="PF00248"/>
    </source>
</evidence>
<dbReference type="PRINTS" id="PR00069">
    <property type="entry name" value="ALDKETRDTASE"/>
</dbReference>
<dbReference type="OrthoDB" id="37537at2759"/>
<keyword evidence="4" id="KW-1185">Reference proteome</keyword>
<evidence type="ECO:0000256" key="1">
    <source>
        <dbReference type="ARBA" id="ARBA00023002"/>
    </source>
</evidence>
<dbReference type="PANTHER" id="PTHR43625">
    <property type="entry name" value="AFLATOXIN B1 ALDEHYDE REDUCTASE"/>
    <property type="match status" value="1"/>
</dbReference>
<sequence>MCCGEETGRGDINVIAGAAMMTHSMALTSRDDKMMPPDEKCTLQYPSESAQPAPSAMGTSYMVNYLSLQVRLLQLNGRHFAAIAQKRPKPHGDRGFNWGASSEARPFNCKSAPSNCKTHRRAFCVTHPRWWPEYEIYPYGNGTYLLDLEGRLTPVACSALARRTESTLGTWFAKTGRRSDIFLASKFGAFDPTVGRESGFWSKPSYIPKALERSLAELKTDYIDLYYQHAVDPTVPIEVVLEALRPAVEAGTVRWLGLSESDVDNLRRAKAVEGLGDKIVALQAEFSPFTLDIEKNGLAAAAEELGIAIVAYSPLGRGLVTGQHRSRASFEGDDIRLWLPRWSDENFPKNLIVVDQIHAIAEKYGCAPSQVSLAWILAEHPTWFAIPGSRSITRVEENARGAEIQLTPEAIREIRTLTEAAEVQGDRYGFEIAKSSLPLAEWKGE</sequence>
<dbReference type="InterPro" id="IPR036812">
    <property type="entry name" value="NAD(P)_OxRdtase_dom_sf"/>
</dbReference>
<dbReference type="SUPFAM" id="SSF51430">
    <property type="entry name" value="NAD(P)-linked oxidoreductase"/>
    <property type="match status" value="1"/>
</dbReference>
<dbReference type="InterPro" id="IPR050791">
    <property type="entry name" value="Aldo-Keto_reductase"/>
</dbReference>
<protein>
    <submittedName>
        <fullName evidence="3">Aldo/keto reductase</fullName>
    </submittedName>
</protein>
<keyword evidence="1" id="KW-0560">Oxidoreductase</keyword>
<proteinExistence type="predicted"/>
<feature type="domain" description="NADP-dependent oxidoreductase" evidence="2">
    <location>
        <begin position="165"/>
        <end position="417"/>
    </location>
</feature>
<dbReference type="InterPro" id="IPR020471">
    <property type="entry name" value="AKR"/>
</dbReference>
<dbReference type="STRING" id="436010.A0A167T8W7"/>
<dbReference type="AlphaFoldDB" id="A0A167T8W7"/>
<evidence type="ECO:0000313" key="4">
    <source>
        <dbReference type="Proteomes" id="UP000076532"/>
    </source>
</evidence>
<evidence type="ECO:0000313" key="3">
    <source>
        <dbReference type="EMBL" id="KZP02684.1"/>
    </source>
</evidence>
<gene>
    <name evidence="3" type="ORF">FIBSPDRAFT_941898</name>
</gene>
<dbReference type="InterPro" id="IPR023210">
    <property type="entry name" value="NADP_OxRdtase_dom"/>
</dbReference>
<name>A0A167T8W7_9AGAM</name>